<reference evidence="1" key="1">
    <citation type="journal article" date="2013" name="PLoS ONE">
        <title>Direct detection of alternative open reading frames translation products in human significantly expands the proteome.</title>
        <authorList>
            <person name="Vanderperre B."/>
            <person name="Lucier J.-F."/>
            <person name="Motard J."/>
            <person name="Tremblay G."/>
            <person name="Vanderperre S."/>
            <person name="Wisztorski M."/>
            <person name="Salzet M."/>
            <person name="Boisvert F.-M."/>
            <person name="Roucou X."/>
        </authorList>
    </citation>
    <scope>NUCLEOTIDE SEQUENCE</scope>
</reference>
<dbReference type="AlphaFoldDB" id="L8ECH0"/>
<sequence length="54" mass="5585">MSAWCGCRGGSSGCLPCASTAAVCSARTPRTPMKVMSMVTPSWTSPWSGMETSP</sequence>
<dbReference type="OrthoDB" id="125363at2759"/>
<evidence type="ECO:0000313" key="1">
    <source>
        <dbReference type="EMBL" id="CCQ43552.1"/>
    </source>
</evidence>
<protein>
    <submittedName>
        <fullName evidence="1">Alternative protein PLXNA3</fullName>
    </submittedName>
</protein>
<dbReference type="ChiTaRS" id="PLXNA3">
    <property type="organism name" value="human"/>
</dbReference>
<proteinExistence type="predicted"/>
<organism evidence="1">
    <name type="scientific">Homo sapiens</name>
    <name type="common">Human</name>
    <dbReference type="NCBI Taxonomy" id="9606"/>
    <lineage>
        <taxon>Eukaryota</taxon>
        <taxon>Metazoa</taxon>
        <taxon>Chordata</taxon>
        <taxon>Craniata</taxon>
        <taxon>Vertebrata</taxon>
        <taxon>Euteleostomi</taxon>
        <taxon>Mammalia</taxon>
        <taxon>Eutheria</taxon>
        <taxon>Euarchontoglires</taxon>
        <taxon>Primates</taxon>
        <taxon>Haplorrhini</taxon>
        <taxon>Catarrhini</taxon>
        <taxon>Hominidae</taxon>
        <taxon>Homo</taxon>
    </lineage>
</organism>
<accession>L8ECH0</accession>
<name>L8ECH0_HUMAN</name>
<gene>
    <name evidence="1" type="primary">PLXNA3</name>
</gene>
<dbReference type="EMBL" id="HF584055">
    <property type="protein sequence ID" value="CCQ43552.1"/>
    <property type="molecule type" value="Genomic_DNA"/>
</dbReference>